<evidence type="ECO:0000313" key="2">
    <source>
        <dbReference type="EMBL" id="KAL2552802.1"/>
    </source>
</evidence>
<dbReference type="EMBL" id="JBFOLJ010000002">
    <property type="protein sequence ID" value="KAL2552802.1"/>
    <property type="molecule type" value="Genomic_DNA"/>
</dbReference>
<feature type="compositionally biased region" description="Polar residues" evidence="1">
    <location>
        <begin position="87"/>
        <end position="109"/>
    </location>
</feature>
<dbReference type="AlphaFoldDB" id="A0ABD1WSX6"/>
<evidence type="ECO:0000256" key="1">
    <source>
        <dbReference type="SAM" id="MobiDB-lite"/>
    </source>
</evidence>
<dbReference type="Proteomes" id="UP001604277">
    <property type="component" value="Unassembled WGS sequence"/>
</dbReference>
<comment type="caution">
    <text evidence="2">The sequence shown here is derived from an EMBL/GenBank/DDBJ whole genome shotgun (WGS) entry which is preliminary data.</text>
</comment>
<accession>A0ABD1WSX6</accession>
<name>A0ABD1WSX6_9LAMI</name>
<sequence>MERGRLFHVLNALMIDIPNFLVSSIEGGSCINVVSPWKKDIIAIIATIDVKSRNELFIAMIPSKISLPGHENSVFVQMQSNSKVNVLSPRSKSNLSPSHNTTHSPTKAGSTLPGGNIEKAATISTYHFCRSCQFHRTRVLLLPLHQHSVSVCLAEASAIQIE</sequence>
<evidence type="ECO:0000313" key="3">
    <source>
        <dbReference type="Proteomes" id="UP001604277"/>
    </source>
</evidence>
<keyword evidence="3" id="KW-1185">Reference proteome</keyword>
<proteinExistence type="predicted"/>
<feature type="region of interest" description="Disordered" evidence="1">
    <location>
        <begin position="87"/>
        <end position="115"/>
    </location>
</feature>
<protein>
    <submittedName>
        <fullName evidence="2">Uncharacterized protein</fullName>
    </submittedName>
</protein>
<gene>
    <name evidence="2" type="ORF">Fot_06421</name>
</gene>
<reference evidence="3" key="1">
    <citation type="submission" date="2024-07" db="EMBL/GenBank/DDBJ databases">
        <title>Two chromosome-level genome assemblies of Korean endemic species Abeliophyllum distichum and Forsythia ovata (Oleaceae).</title>
        <authorList>
            <person name="Jang H."/>
        </authorList>
    </citation>
    <scope>NUCLEOTIDE SEQUENCE [LARGE SCALE GENOMIC DNA]</scope>
</reference>
<organism evidence="2 3">
    <name type="scientific">Forsythia ovata</name>
    <dbReference type="NCBI Taxonomy" id="205694"/>
    <lineage>
        <taxon>Eukaryota</taxon>
        <taxon>Viridiplantae</taxon>
        <taxon>Streptophyta</taxon>
        <taxon>Embryophyta</taxon>
        <taxon>Tracheophyta</taxon>
        <taxon>Spermatophyta</taxon>
        <taxon>Magnoliopsida</taxon>
        <taxon>eudicotyledons</taxon>
        <taxon>Gunneridae</taxon>
        <taxon>Pentapetalae</taxon>
        <taxon>asterids</taxon>
        <taxon>lamiids</taxon>
        <taxon>Lamiales</taxon>
        <taxon>Oleaceae</taxon>
        <taxon>Forsythieae</taxon>
        <taxon>Forsythia</taxon>
    </lineage>
</organism>